<feature type="compositionally biased region" description="Basic and acidic residues" evidence="1">
    <location>
        <begin position="323"/>
        <end position="332"/>
    </location>
</feature>
<protein>
    <submittedName>
        <fullName evidence="2">Uncharacterized protein</fullName>
    </submittedName>
</protein>
<feature type="region of interest" description="Disordered" evidence="1">
    <location>
        <begin position="302"/>
        <end position="343"/>
    </location>
</feature>
<dbReference type="Proteomes" id="UP001151760">
    <property type="component" value="Unassembled WGS sequence"/>
</dbReference>
<proteinExistence type="predicted"/>
<dbReference type="EMBL" id="BQNB010009096">
    <property type="protein sequence ID" value="GJS58668.1"/>
    <property type="molecule type" value="Genomic_DNA"/>
</dbReference>
<comment type="caution">
    <text evidence="2">The sequence shown here is derived from an EMBL/GenBank/DDBJ whole genome shotgun (WGS) entry which is preliminary data.</text>
</comment>
<accession>A0ABQ4X0R0</accession>
<name>A0ABQ4X0R0_9ASTR</name>
<feature type="compositionally biased region" description="Polar residues" evidence="1">
    <location>
        <begin position="1"/>
        <end position="15"/>
    </location>
</feature>
<organism evidence="2 3">
    <name type="scientific">Tanacetum coccineum</name>
    <dbReference type="NCBI Taxonomy" id="301880"/>
    <lineage>
        <taxon>Eukaryota</taxon>
        <taxon>Viridiplantae</taxon>
        <taxon>Streptophyta</taxon>
        <taxon>Embryophyta</taxon>
        <taxon>Tracheophyta</taxon>
        <taxon>Spermatophyta</taxon>
        <taxon>Magnoliopsida</taxon>
        <taxon>eudicotyledons</taxon>
        <taxon>Gunneridae</taxon>
        <taxon>Pentapetalae</taxon>
        <taxon>asterids</taxon>
        <taxon>campanulids</taxon>
        <taxon>Asterales</taxon>
        <taxon>Asteraceae</taxon>
        <taxon>Asteroideae</taxon>
        <taxon>Anthemideae</taxon>
        <taxon>Anthemidinae</taxon>
        <taxon>Tanacetum</taxon>
    </lineage>
</organism>
<gene>
    <name evidence="2" type="ORF">Tco_0653452</name>
</gene>
<evidence type="ECO:0000313" key="2">
    <source>
        <dbReference type="EMBL" id="GJS58668.1"/>
    </source>
</evidence>
<evidence type="ECO:0000256" key="1">
    <source>
        <dbReference type="SAM" id="MobiDB-lite"/>
    </source>
</evidence>
<reference evidence="2" key="1">
    <citation type="journal article" date="2022" name="Int. J. Mol. Sci.">
        <title>Draft Genome of Tanacetum Coccineum: Genomic Comparison of Closely Related Tanacetum-Family Plants.</title>
        <authorList>
            <person name="Yamashiro T."/>
            <person name="Shiraishi A."/>
            <person name="Nakayama K."/>
            <person name="Satake H."/>
        </authorList>
    </citation>
    <scope>NUCLEOTIDE SEQUENCE</scope>
</reference>
<reference evidence="2" key="2">
    <citation type="submission" date="2022-01" db="EMBL/GenBank/DDBJ databases">
        <authorList>
            <person name="Yamashiro T."/>
            <person name="Shiraishi A."/>
            <person name="Satake H."/>
            <person name="Nakayama K."/>
        </authorList>
    </citation>
    <scope>NUCLEOTIDE SEQUENCE</scope>
</reference>
<keyword evidence="3" id="KW-1185">Reference proteome</keyword>
<feature type="region of interest" description="Disordered" evidence="1">
    <location>
        <begin position="1"/>
        <end position="45"/>
    </location>
</feature>
<sequence>MQTTLQAINNTNHPSSALEATFGPSFPYNMPQNSSPPSSSHMQTTRQAINNTNHLSSSFQPAICPSFPYNMPQNSSPPSSSHMQTNCQAINNTNHLSSLFQPAIRPSFPYNMPQNSSPPSSSHMQTNCQAINNTNHLSSLFQPAIRPSFLYDMRQNSSSSSSSLQAFVRPNSEVEINLADQYEQNLLSKVEIIDGNGNILRIQKMTAKHVYKLNGGEKVLVHVSEDYQLIKNAGGLCSRFMTLILKETNLCPPDAKDWKECKDSCAAMLIAKLWMYVSGMPVPTYACVSNVRGYASQAIREPTYDPNDLGRRPGGSQVIGTDNQEKDEKQSQNDKTGLGMEKL</sequence>
<evidence type="ECO:0000313" key="3">
    <source>
        <dbReference type="Proteomes" id="UP001151760"/>
    </source>
</evidence>